<evidence type="ECO:0008006" key="3">
    <source>
        <dbReference type="Google" id="ProtNLM"/>
    </source>
</evidence>
<accession>A0ABY5TUC5</accession>
<protein>
    <recommendedName>
        <fullName evidence="3">DNA-binding protein</fullName>
    </recommendedName>
</protein>
<evidence type="ECO:0000313" key="2">
    <source>
        <dbReference type="Proteomes" id="UP001055337"/>
    </source>
</evidence>
<keyword evidence="1" id="KW-0614">Plasmid</keyword>
<evidence type="ECO:0000313" key="1">
    <source>
        <dbReference type="EMBL" id="UVY96059.1"/>
    </source>
</evidence>
<dbReference type="RefSeq" id="WP_262871824.1">
    <property type="nucleotide sequence ID" value="NZ_CP103314.1"/>
</dbReference>
<name>A0ABY5TUC5_9MYCO</name>
<dbReference type="Proteomes" id="UP001055337">
    <property type="component" value="Plasmid unnamed2"/>
</dbReference>
<proteinExistence type="predicted"/>
<sequence length="116" mass="12698">MIDPEPVEVPDEAELTHVALAEPVEVVEVIGDQGDQDVIINVTADLAEDDGDDLEYTMGYLLLFGRSTQEFQHELGILARKRDASLDAQVRRAEALVEGAVEALRAELPEPDQFGP</sequence>
<reference evidence="1" key="1">
    <citation type="submission" date="2022-08" db="EMBL/GenBank/DDBJ databases">
        <title>Complete genome sequence of 14 non-tuberculosis mycobacteria type-strains.</title>
        <authorList>
            <person name="Igarashi Y."/>
            <person name="Osugi A."/>
            <person name="Mitarai S."/>
        </authorList>
    </citation>
    <scope>NUCLEOTIDE SEQUENCE</scope>
    <source>
        <strain evidence="1">JCM 16369</strain>
    </source>
</reference>
<keyword evidence="2" id="KW-1185">Reference proteome</keyword>
<dbReference type="EMBL" id="CP103314">
    <property type="protein sequence ID" value="UVY96059.1"/>
    <property type="molecule type" value="Genomic_DNA"/>
</dbReference>
<gene>
    <name evidence="1" type="ORF">MI149_30380</name>
</gene>
<geneLocation type="plasmid" evidence="1 2">
    <name>unnamed2</name>
</geneLocation>
<organism evidence="1 2">
    <name type="scientific">Mycolicibacterium crocinum</name>
    <dbReference type="NCBI Taxonomy" id="388459"/>
    <lineage>
        <taxon>Bacteria</taxon>
        <taxon>Bacillati</taxon>
        <taxon>Actinomycetota</taxon>
        <taxon>Actinomycetes</taxon>
        <taxon>Mycobacteriales</taxon>
        <taxon>Mycobacteriaceae</taxon>
        <taxon>Mycolicibacterium</taxon>
    </lineage>
</organism>